<reference evidence="3 5" key="1">
    <citation type="journal article" date="2020" name="Stud. Mycol.">
        <title>101 Dothideomycetes genomes: a test case for predicting lifestyles and emergence of pathogens.</title>
        <authorList>
            <person name="Haridas S."/>
            <person name="Albert R."/>
            <person name="Binder M."/>
            <person name="Bloem J."/>
            <person name="Labutti K."/>
            <person name="Salamov A."/>
            <person name="Andreopoulos B."/>
            <person name="Baker S."/>
            <person name="Barry K."/>
            <person name="Bills G."/>
            <person name="Bluhm B."/>
            <person name="Cannon C."/>
            <person name="Castanera R."/>
            <person name="Culley D."/>
            <person name="Daum C."/>
            <person name="Ezra D."/>
            <person name="Gonzalez J."/>
            <person name="Henrissat B."/>
            <person name="Kuo A."/>
            <person name="Liang C."/>
            <person name="Lipzen A."/>
            <person name="Lutzoni F."/>
            <person name="Magnuson J."/>
            <person name="Mondo S."/>
            <person name="Nolan M."/>
            <person name="Ohm R."/>
            <person name="Pangilinan J."/>
            <person name="Park H.-J."/>
            <person name="Ramirez L."/>
            <person name="Alfaro M."/>
            <person name="Sun H."/>
            <person name="Tritt A."/>
            <person name="Yoshinaga Y."/>
            <person name="Zwiers L.-H."/>
            <person name="Turgeon B."/>
            <person name="Goodwin S."/>
            <person name="Spatafora J."/>
            <person name="Crous P."/>
            <person name="Grigoriev I."/>
        </authorList>
    </citation>
    <scope>NUCLEOTIDE SEQUENCE</scope>
    <source>
        <strain evidence="3 5">CBS 304.34</strain>
    </source>
</reference>
<evidence type="ECO:0000313" key="4">
    <source>
        <dbReference type="Proteomes" id="UP000504636"/>
    </source>
</evidence>
<dbReference type="InterPro" id="IPR038883">
    <property type="entry name" value="AN11006-like"/>
</dbReference>
<sequence>MANESKYTRQLSRLRRGPRQPSSIWPRTVHKTDGMLQRQYFPLLDLPRELRDLIYEYALVAKDGIHIRAVPPVPNGRLPICRSPTKRRSILYNGYSKYHECHFDVTYEFYAPKGPHDVCDLSIFLVNKQVYAEASKIFYSQNIFDFCPEMDEDRSFSTCHLFLMDRPTSASSKIRSLALRFGQPQFALDPLFERYTMPE</sequence>
<evidence type="ECO:0000256" key="1">
    <source>
        <dbReference type="SAM" id="MobiDB-lite"/>
    </source>
</evidence>
<feature type="domain" description="DUF7730" evidence="2">
    <location>
        <begin position="43"/>
        <end position="181"/>
    </location>
</feature>
<dbReference type="EMBL" id="MU003692">
    <property type="protein sequence ID" value="KAF2817376.1"/>
    <property type="molecule type" value="Genomic_DNA"/>
</dbReference>
<evidence type="ECO:0000313" key="3">
    <source>
        <dbReference type="EMBL" id="KAF2817376.1"/>
    </source>
</evidence>
<proteinExistence type="predicted"/>
<reference evidence="5" key="3">
    <citation type="submission" date="2025-04" db="UniProtKB">
        <authorList>
            <consortium name="RefSeq"/>
        </authorList>
    </citation>
    <scope>IDENTIFICATION</scope>
    <source>
        <strain evidence="5">CBS 304.34</strain>
    </source>
</reference>
<dbReference type="OrthoDB" id="62952at2759"/>
<dbReference type="Pfam" id="PF24864">
    <property type="entry name" value="DUF7730"/>
    <property type="match status" value="1"/>
</dbReference>
<evidence type="ECO:0000313" key="5">
    <source>
        <dbReference type="RefSeq" id="XP_033584340.1"/>
    </source>
</evidence>
<gene>
    <name evidence="3 5" type="ORF">BDZ99DRAFT_513616</name>
</gene>
<dbReference type="PANTHER" id="PTHR42085:SF2">
    <property type="entry name" value="F-BOX DOMAIN-CONTAINING PROTEIN"/>
    <property type="match status" value="1"/>
</dbReference>
<dbReference type="GeneID" id="54465617"/>
<reference evidence="5" key="2">
    <citation type="submission" date="2020-04" db="EMBL/GenBank/DDBJ databases">
        <authorList>
            <consortium name="NCBI Genome Project"/>
        </authorList>
    </citation>
    <scope>NUCLEOTIDE SEQUENCE</scope>
    <source>
        <strain evidence="5">CBS 304.34</strain>
    </source>
</reference>
<dbReference type="AlphaFoldDB" id="A0A6A6Z8N9"/>
<protein>
    <recommendedName>
        <fullName evidence="2">DUF7730 domain-containing protein</fullName>
    </recommendedName>
</protein>
<dbReference type="Proteomes" id="UP000504636">
    <property type="component" value="Unplaced"/>
</dbReference>
<accession>A0A6A6Z8N9</accession>
<name>A0A6A6Z8N9_9PEZI</name>
<organism evidence="3">
    <name type="scientific">Mytilinidion resinicola</name>
    <dbReference type="NCBI Taxonomy" id="574789"/>
    <lineage>
        <taxon>Eukaryota</taxon>
        <taxon>Fungi</taxon>
        <taxon>Dikarya</taxon>
        <taxon>Ascomycota</taxon>
        <taxon>Pezizomycotina</taxon>
        <taxon>Dothideomycetes</taxon>
        <taxon>Pleosporomycetidae</taxon>
        <taxon>Mytilinidiales</taxon>
        <taxon>Mytilinidiaceae</taxon>
        <taxon>Mytilinidion</taxon>
    </lineage>
</organism>
<dbReference type="RefSeq" id="XP_033584340.1">
    <property type="nucleotide sequence ID" value="XM_033724724.1"/>
</dbReference>
<dbReference type="InterPro" id="IPR056632">
    <property type="entry name" value="DUF7730"/>
</dbReference>
<feature type="region of interest" description="Disordered" evidence="1">
    <location>
        <begin position="1"/>
        <end position="26"/>
    </location>
</feature>
<keyword evidence="4" id="KW-1185">Reference proteome</keyword>
<evidence type="ECO:0000259" key="2">
    <source>
        <dbReference type="Pfam" id="PF24864"/>
    </source>
</evidence>
<dbReference type="PANTHER" id="PTHR42085">
    <property type="entry name" value="F-BOX DOMAIN-CONTAINING PROTEIN"/>
    <property type="match status" value="1"/>
</dbReference>